<sequence length="616" mass="68355">MLTAFVCTEAHKEFLKLRHHSKPLAEMLQMTWCPKEPSLLQKLSAPRSNQPCIIIWDPSPQINAVALHGTAETLDQRSRIFEAVRDDPSRLLLILNDQSDREITEKFIAAGADEVMSRSEFSPALFQRLLQGMARRATSVASRSQPLVTPKPAQTAVFQQASHSEVMSKIEGAPADAASETDSFLNYDQFQMRVDLVLQQENDSPDNSCCVLYLNINNFRRISQLLGKPQARAFVRSLAEDIRPAVTVSHVMALLGGDEIGILLCANGDDATLSEIVQQIFHTLEPGVDFREQHLNVSLAVGSAVPTGADIGAEELIGNASIAMTRAKAMPGNSWLRYSRDFKEAVRQQISLEAEFRSALRTDELEVYYQPKLELATGRVRSVEALVRWPSPKRGMLLPNDFIPMAESSGMIVPMGYWVIEQVCKDLAILKRMGHGNLTCAVNLSFRQFHDRKLAETVFRIIYNADIATDNFEFELTETAMMLDTEFTIRSLIELRKLGLRFALDDFGTGYASFNNLRRLPISTVKIDQSFIRSVSEVAEDATLVEGMINLSHGLGLNVVAEGVETRSQLEFLHRIGCDEAQGFIIAPALPFEALCSFLDAAASASSDALVFGRRG</sequence>
<accession>A0ABP7PAY6</accession>
<dbReference type="SUPFAM" id="SSF55073">
    <property type="entry name" value="Nucleotide cyclase"/>
    <property type="match status" value="1"/>
</dbReference>
<evidence type="ECO:0008006" key="5">
    <source>
        <dbReference type="Google" id="ProtNLM"/>
    </source>
</evidence>
<dbReference type="InterPro" id="IPR043128">
    <property type="entry name" value="Rev_trsase/Diguanyl_cyclase"/>
</dbReference>
<name>A0ABP7PAY6_9GAMM</name>
<dbReference type="Gene3D" id="3.20.20.450">
    <property type="entry name" value="EAL domain"/>
    <property type="match status" value="1"/>
</dbReference>
<dbReference type="PROSITE" id="PS50883">
    <property type="entry name" value="EAL"/>
    <property type="match status" value="1"/>
</dbReference>
<dbReference type="InterPro" id="IPR000160">
    <property type="entry name" value="GGDEF_dom"/>
</dbReference>
<organism evidence="3 4">
    <name type="scientific">Allohahella marinimesophila</name>
    <dbReference type="NCBI Taxonomy" id="1054972"/>
    <lineage>
        <taxon>Bacteria</taxon>
        <taxon>Pseudomonadati</taxon>
        <taxon>Pseudomonadota</taxon>
        <taxon>Gammaproteobacteria</taxon>
        <taxon>Oceanospirillales</taxon>
        <taxon>Hahellaceae</taxon>
        <taxon>Allohahella</taxon>
    </lineage>
</organism>
<dbReference type="InterPro" id="IPR029787">
    <property type="entry name" value="Nucleotide_cyclase"/>
</dbReference>
<comment type="caution">
    <text evidence="3">The sequence shown here is derived from an EMBL/GenBank/DDBJ whole genome shotgun (WGS) entry which is preliminary data.</text>
</comment>
<dbReference type="Gene3D" id="3.30.70.270">
    <property type="match status" value="1"/>
</dbReference>
<dbReference type="Pfam" id="PF00563">
    <property type="entry name" value="EAL"/>
    <property type="match status" value="1"/>
</dbReference>
<dbReference type="Proteomes" id="UP001501337">
    <property type="component" value="Unassembled WGS sequence"/>
</dbReference>
<evidence type="ECO:0000259" key="2">
    <source>
        <dbReference type="PROSITE" id="PS50887"/>
    </source>
</evidence>
<gene>
    <name evidence="3" type="ORF">GCM10022278_20700</name>
</gene>
<dbReference type="RefSeq" id="WP_344805983.1">
    <property type="nucleotide sequence ID" value="NZ_BAABBO010000009.1"/>
</dbReference>
<keyword evidence="4" id="KW-1185">Reference proteome</keyword>
<reference evidence="4" key="1">
    <citation type="journal article" date="2019" name="Int. J. Syst. Evol. Microbiol.">
        <title>The Global Catalogue of Microorganisms (GCM) 10K type strain sequencing project: providing services to taxonomists for standard genome sequencing and annotation.</title>
        <authorList>
            <consortium name="The Broad Institute Genomics Platform"/>
            <consortium name="The Broad Institute Genome Sequencing Center for Infectious Disease"/>
            <person name="Wu L."/>
            <person name="Ma J."/>
        </authorList>
    </citation>
    <scope>NUCLEOTIDE SEQUENCE [LARGE SCALE GENOMIC DNA]</scope>
    <source>
        <strain evidence="4">JCM 17555</strain>
    </source>
</reference>
<dbReference type="SMART" id="SM00267">
    <property type="entry name" value="GGDEF"/>
    <property type="match status" value="1"/>
</dbReference>
<dbReference type="InterPro" id="IPR050706">
    <property type="entry name" value="Cyclic-di-GMP_PDE-like"/>
</dbReference>
<dbReference type="CDD" id="cd01948">
    <property type="entry name" value="EAL"/>
    <property type="match status" value="1"/>
</dbReference>
<dbReference type="SUPFAM" id="SSF141868">
    <property type="entry name" value="EAL domain-like"/>
    <property type="match status" value="1"/>
</dbReference>
<evidence type="ECO:0000313" key="4">
    <source>
        <dbReference type="Proteomes" id="UP001501337"/>
    </source>
</evidence>
<dbReference type="SMART" id="SM00052">
    <property type="entry name" value="EAL"/>
    <property type="match status" value="1"/>
</dbReference>
<evidence type="ECO:0000313" key="3">
    <source>
        <dbReference type="EMBL" id="GAA3962621.1"/>
    </source>
</evidence>
<feature type="domain" description="GGDEF" evidence="2">
    <location>
        <begin position="207"/>
        <end position="340"/>
    </location>
</feature>
<evidence type="ECO:0000259" key="1">
    <source>
        <dbReference type="PROSITE" id="PS50883"/>
    </source>
</evidence>
<dbReference type="PROSITE" id="PS50887">
    <property type="entry name" value="GGDEF"/>
    <property type="match status" value="1"/>
</dbReference>
<dbReference type="InterPro" id="IPR035919">
    <property type="entry name" value="EAL_sf"/>
</dbReference>
<dbReference type="InterPro" id="IPR001633">
    <property type="entry name" value="EAL_dom"/>
</dbReference>
<dbReference type="PANTHER" id="PTHR33121">
    <property type="entry name" value="CYCLIC DI-GMP PHOSPHODIESTERASE PDEF"/>
    <property type="match status" value="1"/>
</dbReference>
<feature type="domain" description="EAL" evidence="1">
    <location>
        <begin position="349"/>
        <end position="603"/>
    </location>
</feature>
<dbReference type="PANTHER" id="PTHR33121:SF70">
    <property type="entry name" value="SIGNALING PROTEIN YKOW"/>
    <property type="match status" value="1"/>
</dbReference>
<protein>
    <recommendedName>
        <fullName evidence="5">Diguanylate cyclase (GGDEF)-like protein</fullName>
    </recommendedName>
</protein>
<dbReference type="Pfam" id="PF00990">
    <property type="entry name" value="GGDEF"/>
    <property type="match status" value="1"/>
</dbReference>
<dbReference type="EMBL" id="BAABBO010000009">
    <property type="protein sequence ID" value="GAA3962621.1"/>
    <property type="molecule type" value="Genomic_DNA"/>
</dbReference>
<proteinExistence type="predicted"/>